<dbReference type="OrthoDB" id="9802993at2"/>
<evidence type="ECO:0000256" key="6">
    <source>
        <dbReference type="SAM" id="Phobius"/>
    </source>
</evidence>
<sequence>MSKKIGKLIIVSLAALLLVLTQMDLSVLAQSDEVTQESSQNNTGENEAADAAEADQLQSEPAAEAEAPKTSVQGGRQLLGDAPTTQNAFAVYDGQDLATNADFSYAPKDAYTPARTLSIATSFPDRATVTGAKIEIKLNNVLQLAGAPGMVADGTNGWKFDLDKLVNDYPQQAGKISNAIYTPEKVNGWLTGKGTLTYEKNPGTNEVYLELTLKLNVTYSVRLFNGPTETFANVADISSSYTENGMDHEIESSKINNVTVTNAQNIWISMYQGGTMYRSIGDDVTVGTSLNPYVNTDSYSAGLTNVVVNELTYTVKINKLLNLTGVRTSSGTLSYTLTDDPSDAIYQYITYTVSNFKVASTLYFDFKLPDNIATGNYQVFSIGSYAGFTNSITRVDGSVETSGIVHSYGSTAVISVSDPNVASELELDTSNQTLAFQDFDASMNLLGNMQVKNTSANVITNRSGKLDFSAYSSKYGVEQVSLTIPNGMQVKNVVAKTNLNNTYSIATVTGTAGGAGQYVNISKSVLGITTDAEYITELTWDYAGSFPSGWVSGGTSSRLDYFQVSTIRYYGKILDMPADRKYNATLTVFETGNVSNSQTKTQAITVNDNSISMGSTVGLTGNLVTTQSSGSIYSASSTVDFTNYRYSNDMMRTLKGIAFYLRDTDYTIVNPDTLKVTWNGNTYQTSDGSLTAIEGVDNSNHKFYKLELPDVILGMGNTETASTIYPNATVTYDFKIKPSAPTTALMVQDIISVTPLDQSIRVTNGGWYSVYLTTDKYNVTGQANSNIPLGSYRQGYAFNITAKKAFLVTTAANLDDGPWVSYDYDTNQSIIDLNPSGDAKYQLAVTNNSGQTINGYTALVPIPKYGEKTDLTPATPGEWNPSYHLQKEAFGWTTALLEEINTSATALDYQVLYATTYETSISSPNFVTWDTITNKDNIRMVKIFTTDAIPDGTLDVIDFPLALTDPLADAHAGNMNIYSARVYSSIDGSAGYKPSEPIAIRLKTGIVTGIVFNDDNRNGLQDAGEIGRNGVSVIAYEAGTTNQLATATTQTHDGIAGVYKFMGLDKNQNVDIVFGNPNTDDSTRFSPVTSGGSTPTEAADHLKATTANITPSTTISTTINAGLITPTEVTMDAQGGETADNVIKRYPGETIASEPAVTREGYTFNGWFTASTGGTLVTFPYTVGVQDTTLYAQYTVNQYTLSYDVATNGGESGVPATQTINYGTKATKPADATKTGYTFNGWFTAASGGTAWDFNTTTMPAANTTLYAQFSINTYTTTFNIDGVVITTDVVYGNKVVEPATPSKEGYTFLGWYTVATGGTQWNFSTGTMPANNMTLYAQYSVNSYTLSFDIATNGGSGTAPTNQTVNYGTKATKPTDPSKTGYSFAGWFDASTGGNAWDFSTKTMPANDVTLYAQFGVDQYTVSFNNEGTITTETVAYGALVPKPVDPSKLGYTFNGWFDAETGGNEWNFSSDTMPANYLNLYVQYSANTYTLSFDAKDGSTVPAISAATDTPIDIDAQVTTKDGYTFLGWYDSNNTQVSGTINMYPYNATLTAKWQGIDQTIHLDVNDGDATSVPAAIVKPTGDSVNLETVVPTRAGYSFIGWFDASDVQHSGTFVMPVGGLQLKAKWTAVNQVITFNTYGGSGVDSIVAPTDSTVDISSVTTEQWSYGFLGWFDENGTQYSGTFAMPAGGLQLQAKWQDYIADGTWIISANDFKMTFAELQAKIADGTIVDSIIIKSDARAIDKLTNSDLGPLQVLNISELTSAPKAGTYQMTIAYTNPSATVSTYDLYTTNERVLSTTINVEVTAENTNSSSTNGLPQSGQNITFAALIGIILVVVAGILLVFSRSKKRL</sequence>
<dbReference type="InterPro" id="IPR046772">
    <property type="entry name" value="pAdhesive_6"/>
</dbReference>
<dbReference type="Pfam" id="PF20595">
    <property type="entry name" value="pAdhesive_6"/>
    <property type="match status" value="1"/>
</dbReference>
<proteinExistence type="predicted"/>
<evidence type="ECO:0000313" key="10">
    <source>
        <dbReference type="EMBL" id="TLG71772.1"/>
    </source>
</evidence>
<dbReference type="NCBIfam" id="TIGR02543">
    <property type="entry name" value="List_Bact_rpt"/>
    <property type="match status" value="7"/>
</dbReference>
<evidence type="ECO:0000256" key="3">
    <source>
        <dbReference type="ARBA" id="ARBA00022525"/>
    </source>
</evidence>
<feature type="compositionally biased region" description="Polar residues" evidence="5">
    <location>
        <begin position="32"/>
        <end position="45"/>
    </location>
</feature>
<evidence type="ECO:0000256" key="2">
    <source>
        <dbReference type="ARBA" id="ARBA00004613"/>
    </source>
</evidence>
<dbReference type="RefSeq" id="WP_138192032.1">
    <property type="nucleotide sequence ID" value="NZ_VBWP01000010.1"/>
</dbReference>
<dbReference type="GO" id="GO:0005576">
    <property type="term" value="C:extracellular region"/>
    <property type="evidence" value="ECO:0007669"/>
    <property type="project" value="UniProtKB-SubCell"/>
</dbReference>
<keyword evidence="6" id="KW-0812">Transmembrane</keyword>
<keyword evidence="6" id="KW-1133">Transmembrane helix</keyword>
<feature type="domain" description="Putative adhesive" evidence="9">
    <location>
        <begin position="91"/>
        <end position="260"/>
    </location>
</feature>
<gene>
    <name evidence="10" type="ORF">FEZ08_10210</name>
</gene>
<name>A0A5R8Q9X8_9FIRM</name>
<dbReference type="GO" id="GO:0030313">
    <property type="term" value="C:cell envelope"/>
    <property type="evidence" value="ECO:0007669"/>
    <property type="project" value="UniProtKB-SubCell"/>
</dbReference>
<evidence type="ECO:0000256" key="1">
    <source>
        <dbReference type="ARBA" id="ARBA00004196"/>
    </source>
</evidence>
<evidence type="ECO:0000259" key="9">
    <source>
        <dbReference type="Pfam" id="PF20595"/>
    </source>
</evidence>
<keyword evidence="4 7" id="KW-0732">Signal</keyword>
<evidence type="ECO:0000259" key="8">
    <source>
        <dbReference type="Pfam" id="PF17210"/>
    </source>
</evidence>
<protein>
    <submittedName>
        <fullName evidence="10">Uncharacterized protein</fullName>
    </submittedName>
</protein>
<dbReference type="Proteomes" id="UP000306912">
    <property type="component" value="Unassembled WGS sequence"/>
</dbReference>
<dbReference type="InParanoid" id="A0A5R8Q9X8"/>
<feature type="region of interest" description="Disordered" evidence="5">
    <location>
        <begin position="32"/>
        <end position="79"/>
    </location>
</feature>
<evidence type="ECO:0000256" key="5">
    <source>
        <dbReference type="SAM" id="MobiDB-lite"/>
    </source>
</evidence>
<evidence type="ECO:0000256" key="4">
    <source>
        <dbReference type="ARBA" id="ARBA00022729"/>
    </source>
</evidence>
<comment type="caution">
    <text evidence="10">The sequence shown here is derived from an EMBL/GenBank/DDBJ whole genome shotgun (WGS) entry which is preliminary data.</text>
</comment>
<feature type="domain" description="SD-repeat containing protein B" evidence="8">
    <location>
        <begin position="1010"/>
        <end position="1119"/>
    </location>
</feature>
<feature type="transmembrane region" description="Helical" evidence="6">
    <location>
        <begin position="1826"/>
        <end position="1846"/>
    </location>
</feature>
<evidence type="ECO:0000256" key="7">
    <source>
        <dbReference type="SAM" id="SignalP"/>
    </source>
</evidence>
<organism evidence="10 11">
    <name type="scientific">Culicoidibacter larvae</name>
    <dbReference type="NCBI Taxonomy" id="2579976"/>
    <lineage>
        <taxon>Bacteria</taxon>
        <taxon>Bacillati</taxon>
        <taxon>Bacillota</taxon>
        <taxon>Culicoidibacteria</taxon>
        <taxon>Culicoidibacterales</taxon>
        <taxon>Culicoidibacteraceae</taxon>
        <taxon>Culicoidibacter</taxon>
    </lineage>
</organism>
<keyword evidence="6" id="KW-0472">Membrane</keyword>
<accession>A0A5R8Q9X8</accession>
<comment type="subcellular location">
    <subcellularLocation>
        <location evidence="1">Cell envelope</location>
    </subcellularLocation>
    <subcellularLocation>
        <location evidence="2">Secreted</location>
    </subcellularLocation>
</comment>
<dbReference type="InterPro" id="IPR033764">
    <property type="entry name" value="Sdr_B"/>
</dbReference>
<feature type="chain" id="PRO_5038852828" evidence="7">
    <location>
        <begin position="30"/>
        <end position="1853"/>
    </location>
</feature>
<dbReference type="Pfam" id="PF09479">
    <property type="entry name" value="Flg_new"/>
    <property type="match status" value="7"/>
</dbReference>
<dbReference type="EMBL" id="VBWP01000010">
    <property type="protein sequence ID" value="TLG71772.1"/>
    <property type="molecule type" value="Genomic_DNA"/>
</dbReference>
<dbReference type="Pfam" id="PF17210">
    <property type="entry name" value="SdrD_B"/>
    <property type="match status" value="1"/>
</dbReference>
<dbReference type="Gene3D" id="2.60.40.4270">
    <property type="entry name" value="Listeria-Bacteroides repeat domain"/>
    <property type="match status" value="7"/>
</dbReference>
<feature type="signal peptide" evidence="7">
    <location>
        <begin position="1"/>
        <end position="29"/>
    </location>
</feature>
<dbReference type="InterPro" id="IPR042229">
    <property type="entry name" value="Listeria/Bacterioides_rpt_sf"/>
</dbReference>
<dbReference type="InterPro" id="IPR013783">
    <property type="entry name" value="Ig-like_fold"/>
</dbReference>
<reference evidence="10 11" key="1">
    <citation type="submission" date="2019-05" db="EMBL/GenBank/DDBJ databases">
        <title>Culicoidintestinum kansasii gen. nov., sp. nov. from the gastrointestinal tract of the biting midge, Culicoides sonorensis.</title>
        <authorList>
            <person name="Neupane S."/>
            <person name="Ghosh A."/>
            <person name="Gunther S."/>
            <person name="Martin K."/>
            <person name="Zurek L."/>
        </authorList>
    </citation>
    <scope>NUCLEOTIDE SEQUENCE [LARGE SCALE GENOMIC DNA]</scope>
    <source>
        <strain evidence="10 11">CS-1</strain>
    </source>
</reference>
<evidence type="ECO:0000313" key="11">
    <source>
        <dbReference type="Proteomes" id="UP000306912"/>
    </source>
</evidence>
<keyword evidence="3" id="KW-0964">Secreted</keyword>
<keyword evidence="11" id="KW-1185">Reference proteome</keyword>
<dbReference type="InterPro" id="IPR013378">
    <property type="entry name" value="InlB-like_B-rpt"/>
</dbReference>
<dbReference type="Gene3D" id="2.60.40.10">
    <property type="entry name" value="Immunoglobulins"/>
    <property type="match status" value="1"/>
</dbReference>